<evidence type="ECO:0000256" key="1">
    <source>
        <dbReference type="SAM" id="Phobius"/>
    </source>
</evidence>
<dbReference type="EMBL" id="JAPFGC010000002">
    <property type="protein sequence ID" value="MDA0177996.1"/>
    <property type="molecule type" value="Genomic_DNA"/>
</dbReference>
<comment type="caution">
    <text evidence="2">The sequence shown here is derived from an EMBL/GenBank/DDBJ whole genome shotgun (WGS) entry which is preliminary data.</text>
</comment>
<name>A0ABT4S2I4_9FLAO</name>
<dbReference type="Pfam" id="PF14284">
    <property type="entry name" value="PcfJ"/>
    <property type="match status" value="1"/>
</dbReference>
<organism evidence="2 3">
    <name type="scientific">Mesoflavibacter profundi</name>
    <dbReference type="NCBI Taxonomy" id="2708110"/>
    <lineage>
        <taxon>Bacteria</taxon>
        <taxon>Pseudomonadati</taxon>
        <taxon>Bacteroidota</taxon>
        <taxon>Flavobacteriia</taxon>
        <taxon>Flavobacteriales</taxon>
        <taxon>Flavobacteriaceae</taxon>
        <taxon>Mesoflavibacter</taxon>
    </lineage>
</organism>
<feature type="transmembrane region" description="Helical" evidence="1">
    <location>
        <begin position="432"/>
        <end position="451"/>
    </location>
</feature>
<evidence type="ECO:0000313" key="3">
    <source>
        <dbReference type="Proteomes" id="UP001149142"/>
    </source>
</evidence>
<protein>
    <submittedName>
        <fullName evidence="2">PcfJ domain-containing protein</fullName>
    </submittedName>
</protein>
<keyword evidence="3" id="KW-1185">Reference proteome</keyword>
<sequence length="453" mass="53189">MKTNWNTQNKDLKQSAYITLVEKIYLEQNTPTRYNGSIESMLKEFFSKTSNKKYLWKRETFKRLLVHVYNQKCFALLRCYDSVNVLHNISSFGNVTVRPVEEWKKISGNNNDQLSSLIRHSFARYDVPKFLEQVFYTSEKKQMYWYVQLGKGKSVKSLSNMPVKLTSKMAHEFRNAPSFLTVYEALIYAQALGYGASTKVAKLIAHSRLSIIRDENQAFWATVVQFFSKEENLEVNELNSVVDYLTFKHQENSSFSMKNRTYKSLLSQSEEWHQNVYLKQNGENYSWESSGIKPLYFEEIVDNKKVVYKTEELLTSAALFDEGNAMKHCVAEYDEDCLEQSCAIFSLRKEVEGEPIKRLVTLEVGLQNFEIIQAKAVCNQEPDKKSLALINYWVNNSQVRQKTVQEFQQVQPLAYQRMVERRQINNRQEFDSALMIKVIFWILYVLFRIMMNN</sequence>
<keyword evidence="1" id="KW-1133">Transmembrane helix</keyword>
<reference evidence="2" key="1">
    <citation type="submission" date="2022-11" db="EMBL/GenBank/DDBJ databases">
        <title>Refractory cell wall polysaccharides provide important carbon source for microbial heterotrophs in the hadal ocean.</title>
        <authorList>
            <person name="Zhu X."/>
        </authorList>
    </citation>
    <scope>NUCLEOTIDE SEQUENCE</scope>
    <source>
        <strain evidence="2">MTRN7</strain>
    </source>
</reference>
<gene>
    <name evidence="2" type="ORF">OOZ35_10885</name>
</gene>
<dbReference type="Proteomes" id="UP001149142">
    <property type="component" value="Unassembled WGS sequence"/>
</dbReference>
<evidence type="ECO:0000313" key="2">
    <source>
        <dbReference type="EMBL" id="MDA0177996.1"/>
    </source>
</evidence>
<dbReference type="InterPro" id="IPR025586">
    <property type="entry name" value="PcfJ"/>
</dbReference>
<accession>A0ABT4S2I4</accession>
<proteinExistence type="predicted"/>
<keyword evidence="1" id="KW-0812">Transmembrane</keyword>
<keyword evidence="1" id="KW-0472">Membrane</keyword>
<dbReference type="RefSeq" id="WP_106688133.1">
    <property type="nucleotide sequence ID" value="NZ_CAXQEU010000118.1"/>
</dbReference>